<evidence type="ECO:0000256" key="4">
    <source>
        <dbReference type="ARBA" id="ARBA00022723"/>
    </source>
</evidence>
<keyword evidence="6" id="KW-0408">Iron</keyword>
<dbReference type="Pfam" id="PF00266">
    <property type="entry name" value="Aminotran_5"/>
    <property type="match status" value="1"/>
</dbReference>
<dbReference type="Gene3D" id="3.90.1150.10">
    <property type="entry name" value="Aspartate Aminotransferase, domain 1"/>
    <property type="match status" value="1"/>
</dbReference>
<dbReference type="GO" id="GO:0046872">
    <property type="term" value="F:metal ion binding"/>
    <property type="evidence" value="ECO:0007669"/>
    <property type="project" value="UniProtKB-KW"/>
</dbReference>
<dbReference type="InterPro" id="IPR000192">
    <property type="entry name" value="Aminotrans_V_dom"/>
</dbReference>
<comment type="catalytic activity">
    <reaction evidence="8">
        <text>(sulfur carrier)-H + L-cysteine = (sulfur carrier)-SH + L-alanine</text>
        <dbReference type="Rhea" id="RHEA:43892"/>
        <dbReference type="Rhea" id="RHEA-COMP:14737"/>
        <dbReference type="Rhea" id="RHEA-COMP:14739"/>
        <dbReference type="ChEBI" id="CHEBI:29917"/>
        <dbReference type="ChEBI" id="CHEBI:35235"/>
        <dbReference type="ChEBI" id="CHEBI:57972"/>
        <dbReference type="ChEBI" id="CHEBI:64428"/>
        <dbReference type="EC" id="2.8.1.7"/>
    </reaction>
</comment>
<evidence type="ECO:0000256" key="2">
    <source>
        <dbReference type="ARBA" id="ARBA00006490"/>
    </source>
</evidence>
<dbReference type="Proteomes" id="UP000178248">
    <property type="component" value="Unassembled WGS sequence"/>
</dbReference>
<evidence type="ECO:0000313" key="10">
    <source>
        <dbReference type="EMBL" id="OGY91776.1"/>
    </source>
</evidence>
<evidence type="ECO:0000256" key="1">
    <source>
        <dbReference type="ARBA" id="ARBA00001933"/>
    </source>
</evidence>
<keyword evidence="5" id="KW-0663">Pyridoxal phosphate</keyword>
<keyword evidence="4" id="KW-0479">Metal-binding</keyword>
<name>A0A1G2BSD1_9BACT</name>
<evidence type="ECO:0000256" key="5">
    <source>
        <dbReference type="ARBA" id="ARBA00022898"/>
    </source>
</evidence>
<dbReference type="PIRSF" id="PIRSF005572">
    <property type="entry name" value="NifS"/>
    <property type="match status" value="1"/>
</dbReference>
<comment type="cofactor">
    <cofactor evidence="1">
        <name>pyridoxal 5'-phosphate</name>
        <dbReference type="ChEBI" id="CHEBI:597326"/>
    </cofactor>
</comment>
<comment type="similarity">
    <text evidence="2">Belongs to the class-V pyridoxal-phosphate-dependent aminotransferase family. NifS/IscS subfamily.</text>
</comment>
<dbReference type="Gene3D" id="1.10.260.50">
    <property type="match status" value="1"/>
</dbReference>
<organism evidence="10 11">
    <name type="scientific">Candidatus Komeilibacteria bacterium RIFCSPLOWO2_01_FULL_52_15</name>
    <dbReference type="NCBI Taxonomy" id="1798551"/>
    <lineage>
        <taxon>Bacteria</taxon>
        <taxon>Candidatus Komeiliibacteriota</taxon>
    </lineage>
</organism>
<feature type="domain" description="Aminotransferase class V" evidence="9">
    <location>
        <begin position="5"/>
        <end position="373"/>
    </location>
</feature>
<evidence type="ECO:0000256" key="3">
    <source>
        <dbReference type="ARBA" id="ARBA00022679"/>
    </source>
</evidence>
<evidence type="ECO:0000256" key="8">
    <source>
        <dbReference type="ARBA" id="ARBA00050776"/>
    </source>
</evidence>
<evidence type="ECO:0000256" key="6">
    <source>
        <dbReference type="ARBA" id="ARBA00023004"/>
    </source>
</evidence>
<dbReference type="InterPro" id="IPR016454">
    <property type="entry name" value="Cysteine_dSase"/>
</dbReference>
<evidence type="ECO:0000313" key="11">
    <source>
        <dbReference type="Proteomes" id="UP000178248"/>
    </source>
</evidence>
<dbReference type="InterPro" id="IPR015422">
    <property type="entry name" value="PyrdxlP-dep_Trfase_small"/>
</dbReference>
<keyword evidence="7" id="KW-0411">Iron-sulfur</keyword>
<dbReference type="AlphaFoldDB" id="A0A1G2BSD1"/>
<dbReference type="SUPFAM" id="SSF53383">
    <property type="entry name" value="PLP-dependent transferases"/>
    <property type="match status" value="1"/>
</dbReference>
<dbReference type="GO" id="GO:0051536">
    <property type="term" value="F:iron-sulfur cluster binding"/>
    <property type="evidence" value="ECO:0007669"/>
    <property type="project" value="UniProtKB-KW"/>
</dbReference>
<evidence type="ECO:0000259" key="9">
    <source>
        <dbReference type="Pfam" id="PF00266"/>
    </source>
</evidence>
<dbReference type="InterPro" id="IPR015421">
    <property type="entry name" value="PyrdxlP-dep_Trfase_major"/>
</dbReference>
<dbReference type="InterPro" id="IPR015424">
    <property type="entry name" value="PyrdxlP-dep_Trfase"/>
</dbReference>
<dbReference type="PANTHER" id="PTHR11601">
    <property type="entry name" value="CYSTEINE DESULFURYLASE FAMILY MEMBER"/>
    <property type="match status" value="1"/>
</dbReference>
<reference evidence="10 11" key="1">
    <citation type="journal article" date="2016" name="Nat. Commun.">
        <title>Thousands of microbial genomes shed light on interconnected biogeochemical processes in an aquifer system.</title>
        <authorList>
            <person name="Anantharaman K."/>
            <person name="Brown C.T."/>
            <person name="Hug L.A."/>
            <person name="Sharon I."/>
            <person name="Castelle C.J."/>
            <person name="Probst A.J."/>
            <person name="Thomas B.C."/>
            <person name="Singh A."/>
            <person name="Wilkins M.J."/>
            <person name="Karaoz U."/>
            <person name="Brodie E.L."/>
            <person name="Williams K.H."/>
            <person name="Hubbard S.S."/>
            <person name="Banfield J.F."/>
        </authorList>
    </citation>
    <scope>NUCLEOTIDE SEQUENCE [LARGE SCALE GENOMIC DNA]</scope>
</reference>
<accession>A0A1G2BSD1</accession>
<evidence type="ECO:0000256" key="7">
    <source>
        <dbReference type="ARBA" id="ARBA00023014"/>
    </source>
</evidence>
<keyword evidence="3" id="KW-0808">Transferase</keyword>
<sequence length="391" mass="42022">MKEAVYLDYAAATPVVPDVHRAMEPYLLTEFANPSSLHSAGVRAEKAVKASRKTIAKLFACHEDEIIFTSGGTESINTAIRGVVGARPGTQHVVSSNIEHPATLETLAHLKKRGHDITLVPCGSNGVVKADDIIRALTPRTTLISLILVQNEIGTVQPVADVGRLLIGINRQRRERGQPQVLLHTDACQAPVCLEVRMPTLHADLASFDAAKCYGPKGSGLLIVRRDIALQPLLYGGGQQANRRSGTEAVPLIVGAAAAFSYCAKKRPKETLRLKGLSQYLIKRIKKEIPRSIICGMNAERSPHIVHVAFADVEGESIVLRLDRAGIAASTGSACSSVSGKPSHIITALRIPGRFRPGSLRLSLGYAITKADVVAAFTTLKRIVLQLQNNN</sequence>
<protein>
    <recommendedName>
        <fullName evidence="9">Aminotransferase class V domain-containing protein</fullName>
    </recommendedName>
</protein>
<dbReference type="GO" id="GO:0031071">
    <property type="term" value="F:cysteine desulfurase activity"/>
    <property type="evidence" value="ECO:0007669"/>
    <property type="project" value="UniProtKB-EC"/>
</dbReference>
<dbReference type="Gene3D" id="3.40.640.10">
    <property type="entry name" value="Type I PLP-dependent aspartate aminotransferase-like (Major domain)"/>
    <property type="match status" value="1"/>
</dbReference>
<dbReference type="PANTHER" id="PTHR11601:SF34">
    <property type="entry name" value="CYSTEINE DESULFURASE"/>
    <property type="match status" value="1"/>
</dbReference>
<dbReference type="STRING" id="1798551.A3B30_01905"/>
<comment type="caution">
    <text evidence="10">The sequence shown here is derived from an EMBL/GenBank/DDBJ whole genome shotgun (WGS) entry which is preliminary data.</text>
</comment>
<proteinExistence type="inferred from homology"/>
<dbReference type="EMBL" id="MHKM01000012">
    <property type="protein sequence ID" value="OGY91776.1"/>
    <property type="molecule type" value="Genomic_DNA"/>
</dbReference>
<gene>
    <name evidence="10" type="ORF">A3B30_01905</name>
</gene>